<dbReference type="AlphaFoldDB" id="A0A3D9JQ38"/>
<dbReference type="OrthoDB" id="2066200at2"/>
<proteinExistence type="predicted"/>
<evidence type="ECO:0000256" key="1">
    <source>
        <dbReference type="SAM" id="Coils"/>
    </source>
</evidence>
<evidence type="ECO:0000313" key="3">
    <source>
        <dbReference type="Proteomes" id="UP000256977"/>
    </source>
</evidence>
<reference evidence="2 3" key="1">
    <citation type="submission" date="2018-07" db="EMBL/GenBank/DDBJ databases">
        <title>Genomic Encyclopedia of Type Strains, Phase III (KMG-III): the genomes of soil and plant-associated and newly described type strains.</title>
        <authorList>
            <person name="Whitman W."/>
        </authorList>
    </citation>
    <scope>NUCLEOTIDE SEQUENCE [LARGE SCALE GENOMIC DNA]</scope>
    <source>
        <strain evidence="2 3">CECT 7287</strain>
    </source>
</reference>
<accession>A0A3D9JQ38</accession>
<dbReference type="RefSeq" id="WP_116061977.1">
    <property type="nucleotide sequence ID" value="NZ_QRDZ01000014.1"/>
</dbReference>
<feature type="coiled-coil region" evidence="1">
    <location>
        <begin position="24"/>
        <end position="92"/>
    </location>
</feature>
<name>A0A3D9JQ38_9BACL</name>
<sequence>MSFMNKVKSGFSEAGSKAKIVVEVNKLKLQNSNKQKEIEKLYQNIGRLFFLNAVGRLEDVAEANYQSDVAEIVRLESEIEENKKQIKTLTNEKDCVCGKPAPLDARFCPSCGHTFSATDG</sequence>
<keyword evidence="1" id="KW-0175">Coiled coil</keyword>
<dbReference type="EMBL" id="QRDZ01000014">
    <property type="protein sequence ID" value="RED75657.1"/>
    <property type="molecule type" value="Genomic_DNA"/>
</dbReference>
<comment type="caution">
    <text evidence="2">The sequence shown here is derived from an EMBL/GenBank/DDBJ whole genome shotgun (WGS) entry which is preliminary data.</text>
</comment>
<organism evidence="2 3">
    <name type="scientific">Cohnella phaseoli</name>
    <dbReference type="NCBI Taxonomy" id="456490"/>
    <lineage>
        <taxon>Bacteria</taxon>
        <taxon>Bacillati</taxon>
        <taxon>Bacillota</taxon>
        <taxon>Bacilli</taxon>
        <taxon>Bacillales</taxon>
        <taxon>Paenibacillaceae</taxon>
        <taxon>Cohnella</taxon>
    </lineage>
</organism>
<gene>
    <name evidence="2" type="ORF">DFP98_11412</name>
</gene>
<protein>
    <recommendedName>
        <fullName evidence="4">Zinc ribbon domain-containing protein</fullName>
    </recommendedName>
</protein>
<evidence type="ECO:0000313" key="2">
    <source>
        <dbReference type="EMBL" id="RED75657.1"/>
    </source>
</evidence>
<keyword evidence="3" id="KW-1185">Reference proteome</keyword>
<evidence type="ECO:0008006" key="4">
    <source>
        <dbReference type="Google" id="ProtNLM"/>
    </source>
</evidence>
<dbReference type="Proteomes" id="UP000256977">
    <property type="component" value="Unassembled WGS sequence"/>
</dbReference>